<feature type="region of interest" description="Disordered" evidence="2">
    <location>
        <begin position="486"/>
        <end position="516"/>
    </location>
</feature>
<dbReference type="InterPro" id="IPR000467">
    <property type="entry name" value="G_patch_dom"/>
</dbReference>
<dbReference type="Proteomes" id="UP000236161">
    <property type="component" value="Unassembled WGS sequence"/>
</dbReference>
<dbReference type="Pfam" id="PF26093">
    <property type="entry name" value="HTH_TGH"/>
    <property type="match status" value="1"/>
</dbReference>
<dbReference type="InterPro" id="IPR035967">
    <property type="entry name" value="SWAP/Surp_sf"/>
</dbReference>
<dbReference type="Gene3D" id="1.10.10.790">
    <property type="entry name" value="Surp module"/>
    <property type="match status" value="1"/>
</dbReference>
<keyword evidence="6" id="KW-1185">Reference proteome</keyword>
<protein>
    <recommendedName>
        <fullName evidence="7">SURP motif domain-containing protein</fullName>
    </recommendedName>
</protein>
<dbReference type="Pfam" id="PF07713">
    <property type="entry name" value="DUF1604"/>
    <property type="match status" value="1"/>
</dbReference>
<reference evidence="5 6" key="1">
    <citation type="journal article" date="2017" name="Nature">
        <title>The Apostasia genome and the evolution of orchids.</title>
        <authorList>
            <person name="Zhang G.Q."/>
            <person name="Liu K.W."/>
            <person name="Li Z."/>
            <person name="Lohaus R."/>
            <person name="Hsiao Y.Y."/>
            <person name="Niu S.C."/>
            <person name="Wang J.Y."/>
            <person name="Lin Y.C."/>
            <person name="Xu Q."/>
            <person name="Chen L.J."/>
            <person name="Yoshida K."/>
            <person name="Fujiwara S."/>
            <person name="Wang Z.W."/>
            <person name="Zhang Y.Q."/>
            <person name="Mitsuda N."/>
            <person name="Wang M."/>
            <person name="Liu G.H."/>
            <person name="Pecoraro L."/>
            <person name="Huang H.X."/>
            <person name="Xiao X.J."/>
            <person name="Lin M."/>
            <person name="Wu X.Y."/>
            <person name="Wu W.L."/>
            <person name="Chen Y.Y."/>
            <person name="Chang S.B."/>
            <person name="Sakamoto S."/>
            <person name="Ohme-Takagi M."/>
            <person name="Yagi M."/>
            <person name="Zeng S.J."/>
            <person name="Shen C.Y."/>
            <person name="Yeh C.M."/>
            <person name="Luo Y.B."/>
            <person name="Tsai W.C."/>
            <person name="Van de Peer Y."/>
            <person name="Liu Z.J."/>
        </authorList>
    </citation>
    <scope>NUCLEOTIDE SEQUENCE [LARGE SCALE GENOMIC DNA]</scope>
    <source>
        <strain evidence="6">cv. Shenzhen</strain>
        <tissue evidence="5">Stem</tissue>
    </source>
</reference>
<dbReference type="PANTHER" id="PTHR13384:SF19">
    <property type="entry name" value="G PATCH DOMAIN-CONTAINING PROTEIN 1"/>
    <property type="match status" value="1"/>
</dbReference>
<keyword evidence="1" id="KW-0507">mRNA processing</keyword>
<dbReference type="SMART" id="SM00648">
    <property type="entry name" value="SWAP"/>
    <property type="match status" value="1"/>
</dbReference>
<feature type="compositionally biased region" description="Basic and acidic residues" evidence="2">
    <location>
        <begin position="963"/>
        <end position="985"/>
    </location>
</feature>
<feature type="domain" description="SURP motif" evidence="3">
    <location>
        <begin position="432"/>
        <end position="476"/>
    </location>
</feature>
<dbReference type="InterPro" id="IPR011666">
    <property type="entry name" value="DUF1604"/>
</dbReference>
<feature type="domain" description="G-patch" evidence="4">
    <location>
        <begin position="158"/>
        <end position="177"/>
    </location>
</feature>
<feature type="compositionally biased region" description="Basic and acidic residues" evidence="2">
    <location>
        <begin position="613"/>
        <end position="623"/>
    </location>
</feature>
<feature type="compositionally biased region" description="Basic residues" evidence="2">
    <location>
        <begin position="939"/>
        <end position="951"/>
    </location>
</feature>
<dbReference type="AlphaFoldDB" id="A0A2I0B7T6"/>
<feature type="region of interest" description="Disordered" evidence="2">
    <location>
        <begin position="900"/>
        <end position="1029"/>
    </location>
</feature>
<feature type="compositionally biased region" description="Basic residues" evidence="2">
    <location>
        <begin position="1013"/>
        <end position="1029"/>
    </location>
</feature>
<gene>
    <name evidence="5" type="ORF">AXF42_Ash004873</name>
</gene>
<proteinExistence type="predicted"/>
<evidence type="ECO:0008006" key="7">
    <source>
        <dbReference type="Google" id="ProtNLM"/>
    </source>
</evidence>
<feature type="compositionally biased region" description="Polar residues" evidence="2">
    <location>
        <begin position="624"/>
        <end position="633"/>
    </location>
</feature>
<dbReference type="OrthoDB" id="20507at2759"/>
<dbReference type="STRING" id="1088818.A0A2I0B7T6"/>
<accession>A0A2I0B7T6</accession>
<evidence type="ECO:0000256" key="1">
    <source>
        <dbReference type="ARBA" id="ARBA00022664"/>
    </source>
</evidence>
<dbReference type="PANTHER" id="PTHR13384">
    <property type="entry name" value="G PATCH DOMAIN-CONTAINING PROTEIN 1"/>
    <property type="match status" value="1"/>
</dbReference>
<sequence length="1029" mass="114397">MESDEEDFVFYGTPIEREEDTSARKRKAIVEAGSFRNMPSWKQEVRDEEGRRRFHGAFTGGFSAGYYNSVGSKEGWTPQAFTSSRKNRSEMKNQSIYSFLDDEDIKDMGGKVLDTSLKFDTFGFTAVDLARKQAEKEQKNRPSAIPGPVPDELILPASSSIGIKLLLKMGWRQGHSLKETKANSLYDARREARKALLAFSGNLREQSHIEAGQYNSGEYPEMEADSVFSSQNTPILLGIKGTKILLPSPTSSRAVGVHAVSTAARGHFCRLAKQGEGSWLAPTQGGRIGLSLMSLTQARSLCGSLACVHLGRHHRKYAPGFGIGALEELDIEDEDIYSSGIEIVGTVVQEDEPSRSITTDGPRLENTKQGVLRGFRVASNSDYNLERFPPPVIPLDFKPHYQFASPLDTLDKFLEPPPPEVPPPEDESLKILIDGFANLVGRCGKIFEDLSREKNKSNPLFSFLSGGSGHNYYSWKLWEAKRRHSDQQKPSDVLSHPSDRSMTADTRGRILGERPLERSYNDSVKSDTLKDAVHFQTNLSDTFTKPAVLVGSSECAKPFQYDLAKQERFEQFLKEKYQGGLRSLTSGGADKMSEAARARERLDFEAAAESISKGEMKPTDSLHSDQNSIQPSNAGDWRFVSSAGGPSSQDEEKLSGILVPKREEFQWRPSPLLCKRFDIIDPYMGKNITCLSVICGYYAAHHSDFLTQMASLHLQPPPLQRPRSKMDTLMFINDSIIDAKSERLATESRESSLNVANMDLPLIAHSETPSSEQTTAEQLDTNLRASLQRPVDLYKAIFSDDSDEEDDSKIAAVEPKKRSEGANKTLNRLVAGDFLESLGKELGLEVPEDPRPHVQFDNAVSSSLAKAIGGQKDTNLSSSNNKASAAPDNFNAVMGIKEAQIHEPKPSGIVEKSVHSKKKSAKGDGISGRVENDLEKKEATRKHYSSSRRQRNSSGTDSSGEPYHSHSKSEKASLKRRDKKQERYHESKRRRSRGRYSSDASESELSDDAERSRKSKHRRHSGRSKSKNR</sequence>
<evidence type="ECO:0000313" key="6">
    <source>
        <dbReference type="Proteomes" id="UP000236161"/>
    </source>
</evidence>
<evidence type="ECO:0000259" key="4">
    <source>
        <dbReference type="PROSITE" id="PS50174"/>
    </source>
</evidence>
<evidence type="ECO:0000259" key="3">
    <source>
        <dbReference type="PROSITE" id="PS50128"/>
    </source>
</evidence>
<name>A0A2I0B7T6_9ASPA</name>
<feature type="compositionally biased region" description="Basic and acidic residues" evidence="2">
    <location>
        <begin position="506"/>
        <end position="516"/>
    </location>
</feature>
<dbReference type="SUPFAM" id="SSF109905">
    <property type="entry name" value="Surp module (SWAP domain)"/>
    <property type="match status" value="1"/>
</dbReference>
<dbReference type="GO" id="GO:0006397">
    <property type="term" value="P:mRNA processing"/>
    <property type="evidence" value="ECO:0007669"/>
    <property type="project" value="UniProtKB-KW"/>
</dbReference>
<feature type="region of interest" description="Disordered" evidence="2">
    <location>
        <begin position="613"/>
        <end position="653"/>
    </location>
</feature>
<dbReference type="InterPro" id="IPR000061">
    <property type="entry name" value="Surp"/>
</dbReference>
<dbReference type="GO" id="GO:0003723">
    <property type="term" value="F:RNA binding"/>
    <property type="evidence" value="ECO:0007669"/>
    <property type="project" value="InterPro"/>
</dbReference>
<dbReference type="Pfam" id="PF01805">
    <property type="entry name" value="Surp"/>
    <property type="match status" value="1"/>
</dbReference>
<dbReference type="GO" id="GO:0005634">
    <property type="term" value="C:nucleus"/>
    <property type="evidence" value="ECO:0007669"/>
    <property type="project" value="TreeGrafter"/>
</dbReference>
<evidence type="ECO:0000256" key="2">
    <source>
        <dbReference type="SAM" id="MobiDB-lite"/>
    </source>
</evidence>
<dbReference type="PROSITE" id="PS50174">
    <property type="entry name" value="G_PATCH"/>
    <property type="match status" value="1"/>
</dbReference>
<organism evidence="5 6">
    <name type="scientific">Apostasia shenzhenica</name>
    <dbReference type="NCBI Taxonomy" id="1088818"/>
    <lineage>
        <taxon>Eukaryota</taxon>
        <taxon>Viridiplantae</taxon>
        <taxon>Streptophyta</taxon>
        <taxon>Embryophyta</taxon>
        <taxon>Tracheophyta</taxon>
        <taxon>Spermatophyta</taxon>
        <taxon>Magnoliopsida</taxon>
        <taxon>Liliopsida</taxon>
        <taxon>Asparagales</taxon>
        <taxon>Orchidaceae</taxon>
        <taxon>Apostasioideae</taxon>
        <taxon>Apostasia</taxon>
    </lineage>
</organism>
<dbReference type="EMBL" id="KZ451906">
    <property type="protein sequence ID" value="PKA63863.1"/>
    <property type="molecule type" value="Genomic_DNA"/>
</dbReference>
<dbReference type="PROSITE" id="PS50128">
    <property type="entry name" value="SURP"/>
    <property type="match status" value="1"/>
</dbReference>
<evidence type="ECO:0000313" key="5">
    <source>
        <dbReference type="EMBL" id="PKA63863.1"/>
    </source>
</evidence>